<evidence type="ECO:0000313" key="2">
    <source>
        <dbReference type="Proteomes" id="UP000000268"/>
    </source>
</evidence>
<gene>
    <name evidence="1" type="ordered locus">AM1_1115</name>
</gene>
<dbReference type="EMBL" id="CP000828">
    <property type="protein sequence ID" value="ABW26154.1"/>
    <property type="molecule type" value="Genomic_DNA"/>
</dbReference>
<dbReference type="HOGENOM" id="CLU_2968660_0_0_3"/>
<protein>
    <submittedName>
        <fullName evidence="1">Uncharacterized protein</fullName>
    </submittedName>
</protein>
<keyword evidence="2" id="KW-1185">Reference proteome</keyword>
<proteinExistence type="predicted"/>
<organism evidence="1 2">
    <name type="scientific">Acaryochloris marina (strain MBIC 11017)</name>
    <dbReference type="NCBI Taxonomy" id="329726"/>
    <lineage>
        <taxon>Bacteria</taxon>
        <taxon>Bacillati</taxon>
        <taxon>Cyanobacteriota</taxon>
        <taxon>Cyanophyceae</taxon>
        <taxon>Acaryochloridales</taxon>
        <taxon>Acaryochloridaceae</taxon>
        <taxon>Acaryochloris</taxon>
    </lineage>
</organism>
<reference evidence="1 2" key="1">
    <citation type="journal article" date="2008" name="Proc. Natl. Acad. Sci. U.S.A.">
        <title>Niche adaptation and genome expansion in the chlorophyll d-producing cyanobacterium Acaryochloris marina.</title>
        <authorList>
            <person name="Swingley W.D."/>
            <person name="Chen M."/>
            <person name="Cheung P.C."/>
            <person name="Conrad A.L."/>
            <person name="Dejesa L.C."/>
            <person name="Hao J."/>
            <person name="Honchak B.M."/>
            <person name="Karbach L.E."/>
            <person name="Kurdoglu A."/>
            <person name="Lahiri S."/>
            <person name="Mastrian S.D."/>
            <person name="Miyashita H."/>
            <person name="Page L."/>
            <person name="Ramakrishna P."/>
            <person name="Satoh S."/>
            <person name="Sattley W.M."/>
            <person name="Shimada Y."/>
            <person name="Taylor H.L."/>
            <person name="Tomo T."/>
            <person name="Tsuchiya T."/>
            <person name="Wang Z.T."/>
            <person name="Raymond J."/>
            <person name="Mimuro M."/>
            <person name="Blankenship R.E."/>
            <person name="Touchman J.W."/>
        </authorList>
    </citation>
    <scope>NUCLEOTIDE SEQUENCE [LARGE SCALE GENOMIC DNA]</scope>
    <source>
        <strain evidence="2">MBIC 11017</strain>
    </source>
</reference>
<name>B0C2T8_ACAM1</name>
<dbReference type="Proteomes" id="UP000000268">
    <property type="component" value="Chromosome"/>
</dbReference>
<dbReference type="AlphaFoldDB" id="B0C2T8"/>
<dbReference type="STRING" id="329726.AM1_1115"/>
<dbReference type="KEGG" id="amr:AM1_1115"/>
<evidence type="ECO:0000313" key="1">
    <source>
        <dbReference type="EMBL" id="ABW26154.1"/>
    </source>
</evidence>
<accession>B0C2T8</accession>
<sequence>MIISIPLKKDDVSLSFNKNNKGFSWDIFPENTIDASLKSGNCFRVFCFYKKSISPSVK</sequence>